<feature type="domain" description="Solute-binding protein family 5" evidence="5">
    <location>
        <begin position="94"/>
        <end position="418"/>
    </location>
</feature>
<keyword evidence="4" id="KW-0472">Membrane</keyword>
<feature type="transmembrane region" description="Helical" evidence="4">
    <location>
        <begin position="12"/>
        <end position="31"/>
    </location>
</feature>
<evidence type="ECO:0000256" key="1">
    <source>
        <dbReference type="ARBA" id="ARBA00005695"/>
    </source>
</evidence>
<dbReference type="GO" id="GO:0042597">
    <property type="term" value="C:periplasmic space"/>
    <property type="evidence" value="ECO:0007669"/>
    <property type="project" value="UniProtKB-ARBA"/>
</dbReference>
<dbReference type="InterPro" id="IPR039424">
    <property type="entry name" value="SBP_5"/>
</dbReference>
<dbReference type="EMBL" id="JGZR01000006">
    <property type="protein sequence ID" value="KFJ03831.1"/>
    <property type="molecule type" value="Genomic_DNA"/>
</dbReference>
<evidence type="ECO:0000259" key="5">
    <source>
        <dbReference type="Pfam" id="PF00496"/>
    </source>
</evidence>
<name>A0A087E7T0_9BIFI</name>
<protein>
    <submittedName>
        <fullName evidence="6">ABC transporter substrate-binding protein</fullName>
    </submittedName>
</protein>
<dbReference type="Pfam" id="PF00496">
    <property type="entry name" value="SBP_bac_5"/>
    <property type="match status" value="1"/>
</dbReference>
<dbReference type="Proteomes" id="UP000029055">
    <property type="component" value="Unassembled WGS sequence"/>
</dbReference>
<dbReference type="InterPro" id="IPR030678">
    <property type="entry name" value="Peptide/Ni-bd"/>
</dbReference>
<evidence type="ECO:0000313" key="6">
    <source>
        <dbReference type="EMBL" id="KFJ03831.1"/>
    </source>
</evidence>
<dbReference type="OrthoDB" id="9796817at2"/>
<dbReference type="PIRSF" id="PIRSF002741">
    <property type="entry name" value="MppA"/>
    <property type="match status" value="1"/>
</dbReference>
<dbReference type="GO" id="GO:1904680">
    <property type="term" value="F:peptide transmembrane transporter activity"/>
    <property type="evidence" value="ECO:0007669"/>
    <property type="project" value="TreeGrafter"/>
</dbReference>
<organism evidence="6 7">
    <name type="scientific">Bifidobacterium subtile</name>
    <dbReference type="NCBI Taxonomy" id="77635"/>
    <lineage>
        <taxon>Bacteria</taxon>
        <taxon>Bacillati</taxon>
        <taxon>Actinomycetota</taxon>
        <taxon>Actinomycetes</taxon>
        <taxon>Bifidobacteriales</taxon>
        <taxon>Bifidobacteriaceae</taxon>
        <taxon>Bifidobacterium</taxon>
    </lineage>
</organism>
<evidence type="ECO:0000256" key="2">
    <source>
        <dbReference type="ARBA" id="ARBA00022448"/>
    </source>
</evidence>
<dbReference type="RefSeq" id="WP_024463145.1">
    <property type="nucleotide sequence ID" value="NZ_CP062939.1"/>
</dbReference>
<dbReference type="AlphaFoldDB" id="A0A087E7T0"/>
<dbReference type="InterPro" id="IPR000914">
    <property type="entry name" value="SBP_5_dom"/>
</dbReference>
<accession>A0A087E7T0</accession>
<dbReference type="PANTHER" id="PTHR30290">
    <property type="entry name" value="PERIPLASMIC BINDING COMPONENT OF ABC TRANSPORTER"/>
    <property type="match status" value="1"/>
</dbReference>
<gene>
    <name evidence="6" type="ORF">BISU_0307</name>
</gene>
<dbReference type="eggNOG" id="COG0747">
    <property type="taxonomic scope" value="Bacteria"/>
</dbReference>
<dbReference type="Gene3D" id="3.40.190.10">
    <property type="entry name" value="Periplasmic binding protein-like II"/>
    <property type="match status" value="1"/>
</dbReference>
<dbReference type="PANTHER" id="PTHR30290:SF9">
    <property type="entry name" value="OLIGOPEPTIDE-BINDING PROTEIN APPA"/>
    <property type="match status" value="1"/>
</dbReference>
<sequence>MTRHSRHDAAKRWGIFVAIAAALFASLWIAWSALDSPSFLPGINPLQRNTTVTVGLRQAPASLDIRKQSGHAVEQALLGNVYETLVQRNQDNQLEPGLASQWKVSKDALTYTLTLRPNLRFSNGDRLDATDVVWSLQQSIKGRFVGSDMLNGLKSVENRGSSTIVISLSGPNPTLLRALSGRAGIVYDAQADVDYARQAVGSGPLVVADYEPGQSITFKRNGAYRAQQAASSQVTLRYYPDDASALSALRDADVNMVIPDDPSLDASITGDPSLKIIDGMSTSKVLLAFNNSANSIFSDQQVRQATRYLVDSASLAHSQPDAAAGLGGPISELEPGYEDLTGLFPHDPVKATSMLSYFSASYLGTVTFLVPQRYEALGETIAQQLKGSGYFDVQLQAVDDATLGERMAKGDYTMALMTMDETGDAGAFANADSVFHYENGDAQRQYADALRATNGDDYRKAMQAFARTVSQDAASDWLYTRKDRIVAKAKLEGYPKNMVDQLLPLQDLAMR</sequence>
<keyword evidence="2" id="KW-0813">Transport</keyword>
<dbReference type="GO" id="GO:0043190">
    <property type="term" value="C:ATP-binding cassette (ABC) transporter complex"/>
    <property type="evidence" value="ECO:0007669"/>
    <property type="project" value="InterPro"/>
</dbReference>
<evidence type="ECO:0000256" key="3">
    <source>
        <dbReference type="ARBA" id="ARBA00022729"/>
    </source>
</evidence>
<keyword evidence="4" id="KW-0812">Transmembrane</keyword>
<comment type="similarity">
    <text evidence="1">Belongs to the bacterial solute-binding protein 5 family.</text>
</comment>
<dbReference type="SUPFAM" id="SSF53850">
    <property type="entry name" value="Periplasmic binding protein-like II"/>
    <property type="match status" value="1"/>
</dbReference>
<proteinExistence type="inferred from homology"/>
<evidence type="ECO:0000256" key="4">
    <source>
        <dbReference type="SAM" id="Phobius"/>
    </source>
</evidence>
<dbReference type="STRING" id="77635.BISU_0307"/>
<keyword evidence="7" id="KW-1185">Reference proteome</keyword>
<comment type="caution">
    <text evidence="6">The sequence shown here is derived from an EMBL/GenBank/DDBJ whole genome shotgun (WGS) entry which is preliminary data.</text>
</comment>
<keyword evidence="4" id="KW-1133">Transmembrane helix</keyword>
<reference evidence="6 7" key="1">
    <citation type="submission" date="2014-03" db="EMBL/GenBank/DDBJ databases">
        <title>Genomics of Bifidobacteria.</title>
        <authorList>
            <person name="Ventura M."/>
            <person name="Milani C."/>
            <person name="Lugli G.A."/>
        </authorList>
    </citation>
    <scope>NUCLEOTIDE SEQUENCE [LARGE SCALE GENOMIC DNA]</scope>
    <source>
        <strain evidence="6 7">LMG 11597</strain>
    </source>
</reference>
<keyword evidence="3" id="KW-0732">Signal</keyword>
<dbReference type="GO" id="GO:0015833">
    <property type="term" value="P:peptide transport"/>
    <property type="evidence" value="ECO:0007669"/>
    <property type="project" value="TreeGrafter"/>
</dbReference>
<dbReference type="Gene3D" id="3.10.105.10">
    <property type="entry name" value="Dipeptide-binding Protein, Domain 3"/>
    <property type="match status" value="1"/>
</dbReference>
<evidence type="ECO:0000313" key="7">
    <source>
        <dbReference type="Proteomes" id="UP000029055"/>
    </source>
</evidence>